<feature type="compositionally biased region" description="Polar residues" evidence="1">
    <location>
        <begin position="254"/>
        <end position="276"/>
    </location>
</feature>
<sequence length="395" mass="43987">MKEVFVLSWIFMITLSSQVNGQCSKQDYQHCVKLADPLLRDPHLIYPDNAKDIELVCRTWSYFVDCVKQYTERCFTESRRQEFNKAVESPVSTIHKLCSMPDFREDYMKHAGCMKMTLTQDSHCGRHYKLLVSQVSGEAPTASVCCSHHLFRECVIDHTQNACDPESAPFSAAMLDKALSFLRDQCANFVPNQLDCPGTDFYRSTVGRSETRLSDQEPTLPNTPATSFTAVSDPVQVQTSQTQSTGSIWTTQTVTSTRQASTDTKGTTIQSSQTTRPAIELSDSPAVPWTPSTRFELSTDSADVQRTSFARGMSWSPSGSDSGGNNAGAAMDSTSQTDSQTWRVTSSDVWLPSSKPVMIDNAIDEPNQQGLESKANNFVQSYFIIPICIIFILYR</sequence>
<evidence type="ECO:0000256" key="1">
    <source>
        <dbReference type="SAM" id="MobiDB-lite"/>
    </source>
</evidence>
<comment type="caution">
    <text evidence="3">The sequence shown here is derived from an EMBL/GenBank/DDBJ whole genome shotgun (WGS) entry which is preliminary data.</text>
</comment>
<feature type="region of interest" description="Disordered" evidence="1">
    <location>
        <begin position="208"/>
        <end position="291"/>
    </location>
</feature>
<keyword evidence="2" id="KW-0732">Signal</keyword>
<feature type="signal peptide" evidence="2">
    <location>
        <begin position="1"/>
        <end position="21"/>
    </location>
</feature>
<dbReference type="PANTHER" id="PTHR33964">
    <property type="entry name" value="RE45066P-RELATED"/>
    <property type="match status" value="1"/>
</dbReference>
<evidence type="ECO:0000313" key="3">
    <source>
        <dbReference type="EMBL" id="KAK9500964.1"/>
    </source>
</evidence>
<evidence type="ECO:0000256" key="2">
    <source>
        <dbReference type="SAM" id="SignalP"/>
    </source>
</evidence>
<accession>A0AAW1CXF2</accession>
<feature type="compositionally biased region" description="Polar residues" evidence="1">
    <location>
        <begin position="216"/>
        <end position="230"/>
    </location>
</feature>
<dbReference type="PANTHER" id="PTHR33964:SF9">
    <property type="match status" value="1"/>
</dbReference>
<protein>
    <submittedName>
        <fullName evidence="3">Uncharacterized protein</fullName>
    </submittedName>
</protein>
<organism evidence="3 4">
    <name type="scientific">Rhynocoris fuscipes</name>
    <dbReference type="NCBI Taxonomy" id="488301"/>
    <lineage>
        <taxon>Eukaryota</taxon>
        <taxon>Metazoa</taxon>
        <taxon>Ecdysozoa</taxon>
        <taxon>Arthropoda</taxon>
        <taxon>Hexapoda</taxon>
        <taxon>Insecta</taxon>
        <taxon>Pterygota</taxon>
        <taxon>Neoptera</taxon>
        <taxon>Paraneoptera</taxon>
        <taxon>Hemiptera</taxon>
        <taxon>Heteroptera</taxon>
        <taxon>Panheteroptera</taxon>
        <taxon>Cimicomorpha</taxon>
        <taxon>Reduviidae</taxon>
        <taxon>Harpactorinae</taxon>
        <taxon>Harpactorini</taxon>
        <taxon>Rhynocoris</taxon>
    </lineage>
</organism>
<reference evidence="3 4" key="1">
    <citation type="submission" date="2022-12" db="EMBL/GenBank/DDBJ databases">
        <title>Chromosome-level genome assembly of true bugs.</title>
        <authorList>
            <person name="Ma L."/>
            <person name="Li H."/>
        </authorList>
    </citation>
    <scope>NUCLEOTIDE SEQUENCE [LARGE SCALE GENOMIC DNA]</scope>
    <source>
        <strain evidence="3">Lab_2022b</strain>
    </source>
</reference>
<proteinExistence type="predicted"/>
<gene>
    <name evidence="3" type="ORF">O3M35_002116</name>
</gene>
<keyword evidence="4" id="KW-1185">Reference proteome</keyword>
<dbReference type="EMBL" id="JAPXFL010000010">
    <property type="protein sequence ID" value="KAK9500964.1"/>
    <property type="molecule type" value="Genomic_DNA"/>
</dbReference>
<feature type="chain" id="PRO_5044002044" evidence="2">
    <location>
        <begin position="22"/>
        <end position="395"/>
    </location>
</feature>
<name>A0AAW1CXF2_9HEMI</name>
<dbReference type="AlphaFoldDB" id="A0AAW1CXF2"/>
<feature type="compositionally biased region" description="Low complexity" evidence="1">
    <location>
        <begin position="236"/>
        <end position="253"/>
    </location>
</feature>
<evidence type="ECO:0000313" key="4">
    <source>
        <dbReference type="Proteomes" id="UP001461498"/>
    </source>
</evidence>
<dbReference type="Proteomes" id="UP001461498">
    <property type="component" value="Unassembled WGS sequence"/>
</dbReference>
<feature type="region of interest" description="Disordered" evidence="1">
    <location>
        <begin position="311"/>
        <end position="341"/>
    </location>
</feature>